<dbReference type="InterPro" id="IPR002110">
    <property type="entry name" value="Ankyrin_rpt"/>
</dbReference>
<evidence type="ECO:0000256" key="2">
    <source>
        <dbReference type="PROSITE-ProRule" id="PRU00023"/>
    </source>
</evidence>
<dbReference type="SUPFAM" id="SSF50985">
    <property type="entry name" value="RCC1/BLIP-II"/>
    <property type="match status" value="1"/>
</dbReference>
<dbReference type="InterPro" id="IPR036770">
    <property type="entry name" value="Ankyrin_rpt-contain_sf"/>
</dbReference>
<dbReference type="PROSITE" id="PS50012">
    <property type="entry name" value="RCC1_3"/>
    <property type="match status" value="2"/>
</dbReference>
<keyword evidence="1" id="KW-0677">Repeat</keyword>
<feature type="repeat" description="RCC1" evidence="3">
    <location>
        <begin position="251"/>
        <end position="301"/>
    </location>
</feature>
<dbReference type="SUPFAM" id="SSF48403">
    <property type="entry name" value="Ankyrin repeat"/>
    <property type="match status" value="1"/>
</dbReference>
<gene>
    <name evidence="4" type="ORF">INT48_001471</name>
</gene>
<accession>A0A8H7SDW7</accession>
<dbReference type="SMART" id="SM00248">
    <property type="entry name" value="ANK"/>
    <property type="match status" value="2"/>
</dbReference>
<sequence length="329" mass="37568">MTTLFKAIRNNDIQLLNYYIDVSTGDHHNVNKQDIQFIQQQLRHSGSKHYDLNKRSVNGRTALHCAVTWNRVEISRVLINCSSVNVNLRDRENGWTALHRALYMGNIEIARMLLTREDIDLSIKDWEGLDAFELYNSTISDTFPKEQIQLKKIDNEFGSNDLDEQWQTYNIQHTEDEIKVGKGGTDLYTWGHNTNYVLGHADSENRVRPERVNLSLSSQQSSFIMTRPTFVIESIAMSKYHMAILTSEPQQNLLVCGFGRGGRLGTGKELDTQFTLIPVQCSERIASVALGRDHTIAITVSGNVFTFGQNNFGQLGNRNIFYLIFIIVY</sequence>
<feature type="repeat" description="ANK" evidence="2">
    <location>
        <begin position="93"/>
        <end position="114"/>
    </location>
</feature>
<dbReference type="PRINTS" id="PR00633">
    <property type="entry name" value="RCCNDNSATION"/>
</dbReference>
<dbReference type="Proteomes" id="UP000613177">
    <property type="component" value="Unassembled WGS sequence"/>
</dbReference>
<dbReference type="AlphaFoldDB" id="A0A8H7SDW7"/>
<comment type="caution">
    <text evidence="4">The sequence shown here is derived from an EMBL/GenBank/DDBJ whole genome shotgun (WGS) entry which is preliminary data.</text>
</comment>
<evidence type="ECO:0000256" key="1">
    <source>
        <dbReference type="ARBA" id="ARBA00022737"/>
    </source>
</evidence>
<evidence type="ECO:0000313" key="5">
    <source>
        <dbReference type="Proteomes" id="UP000613177"/>
    </source>
</evidence>
<feature type="repeat" description="RCC1" evidence="3">
    <location>
        <begin position="185"/>
        <end position="248"/>
    </location>
</feature>
<dbReference type="PROSITE" id="PS50088">
    <property type="entry name" value="ANK_REPEAT"/>
    <property type="match status" value="1"/>
</dbReference>
<dbReference type="InterPro" id="IPR000408">
    <property type="entry name" value="Reg_chr_condens"/>
</dbReference>
<keyword evidence="5" id="KW-1185">Reference proteome</keyword>
<dbReference type="InterPro" id="IPR051625">
    <property type="entry name" value="Signaling_Regulatory_Domain"/>
</dbReference>
<dbReference type="EMBL" id="JAEPRE010000419">
    <property type="protein sequence ID" value="KAG2228554.1"/>
    <property type="molecule type" value="Genomic_DNA"/>
</dbReference>
<dbReference type="InterPro" id="IPR009091">
    <property type="entry name" value="RCC1/BLIP-II"/>
</dbReference>
<dbReference type="Gene3D" id="1.25.40.20">
    <property type="entry name" value="Ankyrin repeat-containing domain"/>
    <property type="match status" value="1"/>
</dbReference>
<dbReference type="Pfam" id="PF13540">
    <property type="entry name" value="RCC1_2"/>
    <property type="match status" value="1"/>
</dbReference>
<reference evidence="4" key="1">
    <citation type="submission" date="2021-01" db="EMBL/GenBank/DDBJ databases">
        <title>Metabolic potential, ecology and presence of endohyphal bacteria is reflected in genomic diversity of Mucoromycotina.</title>
        <authorList>
            <person name="Muszewska A."/>
            <person name="Okrasinska A."/>
            <person name="Steczkiewicz K."/>
            <person name="Drgas O."/>
            <person name="Orlowska M."/>
            <person name="Perlinska-Lenart U."/>
            <person name="Aleksandrzak-Piekarczyk T."/>
            <person name="Szatraj K."/>
            <person name="Zielenkiewicz U."/>
            <person name="Pilsyk S."/>
            <person name="Malc E."/>
            <person name="Mieczkowski P."/>
            <person name="Kruszewska J.S."/>
            <person name="Biernat P."/>
            <person name="Pawlowska J."/>
        </authorList>
    </citation>
    <scope>NUCLEOTIDE SEQUENCE</scope>
    <source>
        <strain evidence="4">WA0000018081</strain>
    </source>
</reference>
<dbReference type="PROSITE" id="PS50297">
    <property type="entry name" value="ANK_REP_REGION"/>
    <property type="match status" value="1"/>
</dbReference>
<protein>
    <submittedName>
        <fullName evidence="4">Uncharacterized protein</fullName>
    </submittedName>
</protein>
<dbReference type="PANTHER" id="PTHR22872">
    <property type="entry name" value="BTK-BINDING PROTEIN-RELATED"/>
    <property type="match status" value="1"/>
</dbReference>
<keyword evidence="2" id="KW-0040">ANK repeat</keyword>
<dbReference type="Pfam" id="PF12796">
    <property type="entry name" value="Ank_2"/>
    <property type="match status" value="1"/>
</dbReference>
<evidence type="ECO:0000313" key="4">
    <source>
        <dbReference type="EMBL" id="KAG2228554.1"/>
    </source>
</evidence>
<dbReference type="Gene3D" id="2.130.10.30">
    <property type="entry name" value="Regulator of chromosome condensation 1/beta-lactamase-inhibitor protein II"/>
    <property type="match status" value="1"/>
</dbReference>
<dbReference type="PANTHER" id="PTHR22872:SF2">
    <property type="entry name" value="INHIBITOR OF BRUTON TYROSINE KINASE"/>
    <property type="match status" value="1"/>
</dbReference>
<proteinExistence type="predicted"/>
<evidence type="ECO:0000256" key="3">
    <source>
        <dbReference type="PROSITE-ProRule" id="PRU00235"/>
    </source>
</evidence>
<organism evidence="4 5">
    <name type="scientific">Thamnidium elegans</name>
    <dbReference type="NCBI Taxonomy" id="101142"/>
    <lineage>
        <taxon>Eukaryota</taxon>
        <taxon>Fungi</taxon>
        <taxon>Fungi incertae sedis</taxon>
        <taxon>Mucoromycota</taxon>
        <taxon>Mucoromycotina</taxon>
        <taxon>Mucoromycetes</taxon>
        <taxon>Mucorales</taxon>
        <taxon>Mucorineae</taxon>
        <taxon>Mucoraceae</taxon>
        <taxon>Thamnidium</taxon>
    </lineage>
</organism>
<dbReference type="Pfam" id="PF00415">
    <property type="entry name" value="RCC1"/>
    <property type="match status" value="1"/>
</dbReference>
<name>A0A8H7SDW7_9FUNG</name>